<gene>
    <name evidence="3" type="ORF">ARALYDRAFT_497092</name>
</gene>
<reference evidence="4" key="1">
    <citation type="journal article" date="2011" name="Nat. Genet.">
        <title>The Arabidopsis lyrata genome sequence and the basis of rapid genome size change.</title>
        <authorList>
            <person name="Hu T.T."/>
            <person name="Pattyn P."/>
            <person name="Bakker E.G."/>
            <person name="Cao J."/>
            <person name="Cheng J.-F."/>
            <person name="Clark R.M."/>
            <person name="Fahlgren N."/>
            <person name="Fawcett J.A."/>
            <person name="Grimwood J."/>
            <person name="Gundlach H."/>
            <person name="Haberer G."/>
            <person name="Hollister J.D."/>
            <person name="Ossowski S."/>
            <person name="Ottilar R.P."/>
            <person name="Salamov A.A."/>
            <person name="Schneeberger K."/>
            <person name="Spannagl M."/>
            <person name="Wang X."/>
            <person name="Yang L."/>
            <person name="Nasrallah M.E."/>
            <person name="Bergelson J."/>
            <person name="Carrington J.C."/>
            <person name="Gaut B.S."/>
            <person name="Schmutz J."/>
            <person name="Mayer K.F.X."/>
            <person name="Van de Peer Y."/>
            <person name="Grigoriev I.V."/>
            <person name="Nordborg M."/>
            <person name="Weigel D."/>
            <person name="Guo Y.-L."/>
        </authorList>
    </citation>
    <scope>NUCLEOTIDE SEQUENCE [LARGE SCALE GENOMIC DNA]</scope>
    <source>
        <strain evidence="4">cv. MN47</strain>
    </source>
</reference>
<evidence type="ECO:0000256" key="1">
    <source>
        <dbReference type="SAM" id="MobiDB-lite"/>
    </source>
</evidence>
<dbReference type="AlphaFoldDB" id="D7MVG2"/>
<dbReference type="STRING" id="81972.D7MVG2"/>
<feature type="region of interest" description="Disordered" evidence="1">
    <location>
        <begin position="1"/>
        <end position="23"/>
    </location>
</feature>
<protein>
    <submittedName>
        <fullName evidence="3">Uncharacterized protein</fullName>
    </submittedName>
</protein>
<dbReference type="HOGENOM" id="CLU_037810_1_0_1"/>
<dbReference type="Gene3D" id="3.40.50.300">
    <property type="entry name" value="P-loop containing nucleotide triphosphate hydrolases"/>
    <property type="match status" value="1"/>
</dbReference>
<evidence type="ECO:0000256" key="2">
    <source>
        <dbReference type="SAM" id="Phobius"/>
    </source>
</evidence>
<keyword evidence="2" id="KW-0472">Membrane</keyword>
<dbReference type="eggNOG" id="ENOG502S2GE">
    <property type="taxonomic scope" value="Eukaryota"/>
</dbReference>
<dbReference type="CDD" id="cd00882">
    <property type="entry name" value="Ras_like_GTPase"/>
    <property type="match status" value="1"/>
</dbReference>
<dbReference type="PANTHER" id="PTHR14241:SF32">
    <property type="entry name" value="VWFA DOMAIN-CONTAINING PROTEIN-RELATED"/>
    <property type="match status" value="1"/>
</dbReference>
<feature type="transmembrane region" description="Helical" evidence="2">
    <location>
        <begin position="354"/>
        <end position="377"/>
    </location>
</feature>
<sequence length="479" mass="54000">MGGDTFKDDFVDEESSRSSSSPCSCCFSDDLGFKDDVSEDNFANFSNHVTDLRRREKSYQEILQSYDVLLRSSKRKLRQARNEILRYTPGSWSDVKLSDYDVPKTTSIMLVGPKGAGKSSLVNKISRVIEDDEFFPARAQESFGTQSKGGTFFVQEYMIPRGGSASFCLYDTRGLSHISSSDNTRMIEQWMTKGVHHGEPVIWTSDSSDLKDRLIRDGGTGYERRKVNSVIFVINAVEILKSMECETSYAHMISTAFNCPLLSFKDDKPAVVMTHGDMLSLEDRARVRVFLGELLGIPPAKQIFDIPESRDIATALTICNLLCYSLDHADKNFVFLPKRNFTISKVGGGGLTKWIILLDIISIALILFMALASIWVVTHNPVSGQKLAHEAEYKLLTFPSPRLNNLTHEAQPIRRIVPQQVMGGPILACVQHPKSESVPESDHSIDLQIAQRLWFDEGKVTEVEPSFDWRTTRRLWYVE</sequence>
<dbReference type="InterPro" id="IPR027417">
    <property type="entry name" value="P-loop_NTPase"/>
</dbReference>
<evidence type="ECO:0000313" key="3">
    <source>
        <dbReference type="EMBL" id="EFH39538.1"/>
    </source>
</evidence>
<dbReference type="SUPFAM" id="SSF52540">
    <property type="entry name" value="P-loop containing nucleoside triphosphate hydrolases"/>
    <property type="match status" value="1"/>
</dbReference>
<proteinExistence type="predicted"/>
<evidence type="ECO:0000313" key="4">
    <source>
        <dbReference type="Proteomes" id="UP000008694"/>
    </source>
</evidence>
<keyword evidence="4" id="KW-1185">Reference proteome</keyword>
<dbReference type="PANTHER" id="PTHR14241">
    <property type="entry name" value="INTERFERON-INDUCED PROTEIN 44"/>
    <property type="match status" value="1"/>
</dbReference>
<name>D7MVG2_ARALL</name>
<dbReference type="EMBL" id="GL348721">
    <property type="protein sequence ID" value="EFH39538.1"/>
    <property type="molecule type" value="Genomic_DNA"/>
</dbReference>
<dbReference type="Gramene" id="fgenesh2_kg.9__57__AT4G13030.1">
    <property type="protein sequence ID" value="fgenesh2_kg.9__57__AT4G13030.1"/>
    <property type="gene ID" value="fgenesh2_kg.9__57__AT4G13030.1"/>
</dbReference>
<dbReference type="Proteomes" id="UP000008694">
    <property type="component" value="Unassembled WGS sequence"/>
</dbReference>
<keyword evidence="2" id="KW-0812">Transmembrane</keyword>
<keyword evidence="2" id="KW-1133">Transmembrane helix</keyword>
<organism evidence="4">
    <name type="scientific">Arabidopsis lyrata subsp. lyrata</name>
    <name type="common">Lyre-leaved rock-cress</name>
    <dbReference type="NCBI Taxonomy" id="81972"/>
    <lineage>
        <taxon>Eukaryota</taxon>
        <taxon>Viridiplantae</taxon>
        <taxon>Streptophyta</taxon>
        <taxon>Embryophyta</taxon>
        <taxon>Tracheophyta</taxon>
        <taxon>Spermatophyta</taxon>
        <taxon>Magnoliopsida</taxon>
        <taxon>eudicotyledons</taxon>
        <taxon>Gunneridae</taxon>
        <taxon>Pentapetalae</taxon>
        <taxon>rosids</taxon>
        <taxon>malvids</taxon>
        <taxon>Brassicales</taxon>
        <taxon>Brassicaceae</taxon>
        <taxon>Camelineae</taxon>
        <taxon>Arabidopsis</taxon>
    </lineage>
</organism>
<accession>D7MVG2</accession>